<dbReference type="AlphaFoldDB" id="A0A6C0HES3"/>
<organism evidence="1">
    <name type="scientific">viral metagenome</name>
    <dbReference type="NCBI Taxonomy" id="1070528"/>
    <lineage>
        <taxon>unclassified sequences</taxon>
        <taxon>metagenomes</taxon>
        <taxon>organismal metagenomes</taxon>
    </lineage>
</organism>
<protein>
    <submittedName>
        <fullName evidence="1">Uncharacterized protein</fullName>
    </submittedName>
</protein>
<accession>A0A6C0HES3</accession>
<dbReference type="EMBL" id="MN739934">
    <property type="protein sequence ID" value="QHT78513.1"/>
    <property type="molecule type" value="Genomic_DNA"/>
</dbReference>
<reference evidence="1" key="1">
    <citation type="journal article" date="2020" name="Nature">
        <title>Giant virus diversity and host interactions through global metagenomics.</title>
        <authorList>
            <person name="Schulz F."/>
            <person name="Roux S."/>
            <person name="Paez-Espino D."/>
            <person name="Jungbluth S."/>
            <person name="Walsh D.A."/>
            <person name="Denef V.J."/>
            <person name="McMahon K.D."/>
            <person name="Konstantinidis K.T."/>
            <person name="Eloe-Fadrosh E.A."/>
            <person name="Kyrpides N.C."/>
            <person name="Woyke T."/>
        </authorList>
    </citation>
    <scope>NUCLEOTIDE SEQUENCE</scope>
    <source>
        <strain evidence="1">GVMAG-M-3300023179-92</strain>
    </source>
</reference>
<name>A0A6C0HES3_9ZZZZ</name>
<sequence length="236" mass="26212">MKAILFLLLPLVYSLSVCKDIDNNDVPNCNLKVHACQNVKLLNPDTYDISFMDKSVNIWGPRFVNKDKAYAGKQALVGLFNQNYGCNCFTSPDLPSNITLGHCLITIKLCYYFQSVSDLDNKIPSYKLAVTDTYHNTRVTSNINSITDISSLITAFADVYTQFQILPTTAECINTINLTQCDICLQLKQTCEASCDITCVGIETICGTDILTPLGCSQEAMRDTPYEWPVQCGPMP</sequence>
<evidence type="ECO:0000313" key="1">
    <source>
        <dbReference type="EMBL" id="QHT78513.1"/>
    </source>
</evidence>
<proteinExistence type="predicted"/>